<dbReference type="Pfam" id="PF04970">
    <property type="entry name" value="LRAT"/>
    <property type="match status" value="1"/>
</dbReference>
<sequence>MGLLTNRLSPEELRPGDHIYSWRFAYSYAHHGIYVGNGEVIHFTRGAGQELGTGTFLDSWLTSSGTSRHTSTSACEKCGSKRDKHGVIISCLECFLSDCPLYRFTYGESTAIFLAKARGGTCTLALSDPPETVLHRAYYLLNNGFGCYHIFRNNCEDFAMYCKTGLLIVNENRLGTSGQAVSFLGAPLAAICSSPINVLMSEPLGMAVAMTGMYCLSRYYADLGNRKDVAKVPVEALAARIRPSASELLQAEEVDKSS</sequence>
<comment type="caution">
    <text evidence="2">The sequence shown here is derived from an EMBL/GenBank/DDBJ whole genome shotgun (WGS) entry which is preliminary data.</text>
</comment>
<gene>
    <name evidence="2" type="ORF">KP509_05G080000</name>
</gene>
<dbReference type="PANTHER" id="PTHR46137:SF3">
    <property type="entry name" value="OS05G0310600 PROTEIN"/>
    <property type="match status" value="1"/>
</dbReference>
<feature type="domain" description="LRAT" evidence="1">
    <location>
        <begin position="20"/>
        <end position="171"/>
    </location>
</feature>
<keyword evidence="3" id="KW-1185">Reference proteome</keyword>
<evidence type="ECO:0000313" key="2">
    <source>
        <dbReference type="EMBL" id="KAH7437602.1"/>
    </source>
</evidence>
<proteinExistence type="predicted"/>
<dbReference type="AlphaFoldDB" id="A0A8T2UQF6"/>
<dbReference type="PANTHER" id="PTHR46137">
    <property type="entry name" value="OS05G0310600 PROTEIN"/>
    <property type="match status" value="1"/>
</dbReference>
<accession>A0A8T2UQF6</accession>
<dbReference type="OrthoDB" id="421951at2759"/>
<dbReference type="Gene3D" id="3.90.1720.10">
    <property type="entry name" value="endopeptidase domain like (from Nostoc punctiforme)"/>
    <property type="match status" value="1"/>
</dbReference>
<evidence type="ECO:0000259" key="1">
    <source>
        <dbReference type="PROSITE" id="PS51934"/>
    </source>
</evidence>
<dbReference type="PROSITE" id="PS51934">
    <property type="entry name" value="LRAT"/>
    <property type="match status" value="1"/>
</dbReference>
<dbReference type="InterPro" id="IPR007053">
    <property type="entry name" value="LRAT_dom"/>
</dbReference>
<dbReference type="Proteomes" id="UP000825935">
    <property type="component" value="Chromosome 5"/>
</dbReference>
<dbReference type="EMBL" id="CM035410">
    <property type="protein sequence ID" value="KAH7437602.1"/>
    <property type="molecule type" value="Genomic_DNA"/>
</dbReference>
<protein>
    <recommendedName>
        <fullName evidence="1">LRAT domain-containing protein</fullName>
    </recommendedName>
</protein>
<organism evidence="2 3">
    <name type="scientific">Ceratopteris richardii</name>
    <name type="common">Triangle waterfern</name>
    <dbReference type="NCBI Taxonomy" id="49495"/>
    <lineage>
        <taxon>Eukaryota</taxon>
        <taxon>Viridiplantae</taxon>
        <taxon>Streptophyta</taxon>
        <taxon>Embryophyta</taxon>
        <taxon>Tracheophyta</taxon>
        <taxon>Polypodiopsida</taxon>
        <taxon>Polypodiidae</taxon>
        <taxon>Polypodiales</taxon>
        <taxon>Pteridineae</taxon>
        <taxon>Pteridaceae</taxon>
        <taxon>Parkerioideae</taxon>
        <taxon>Ceratopteris</taxon>
    </lineage>
</organism>
<reference evidence="2" key="1">
    <citation type="submission" date="2021-08" db="EMBL/GenBank/DDBJ databases">
        <title>WGS assembly of Ceratopteris richardii.</title>
        <authorList>
            <person name="Marchant D.B."/>
            <person name="Chen G."/>
            <person name="Jenkins J."/>
            <person name="Shu S."/>
            <person name="Leebens-Mack J."/>
            <person name="Grimwood J."/>
            <person name="Schmutz J."/>
            <person name="Soltis P."/>
            <person name="Soltis D."/>
            <person name="Chen Z.-H."/>
        </authorList>
    </citation>
    <scope>NUCLEOTIDE SEQUENCE</scope>
    <source>
        <strain evidence="2">Whitten #5841</strain>
        <tissue evidence="2">Leaf</tissue>
    </source>
</reference>
<dbReference type="OMA" id="YSKYCIG"/>
<evidence type="ECO:0000313" key="3">
    <source>
        <dbReference type="Proteomes" id="UP000825935"/>
    </source>
</evidence>
<name>A0A8T2UQF6_CERRI</name>